<gene>
    <name evidence="1" type="ORF">M2272_005833</name>
</gene>
<reference evidence="1 2" key="1">
    <citation type="submission" date="2023-04" db="EMBL/GenBank/DDBJ databases">
        <title>Forest soil microbial communities from Buena Vista Peninsula, Colon Province, Panama.</title>
        <authorList>
            <person name="Bouskill N."/>
        </authorList>
    </citation>
    <scope>NUCLEOTIDE SEQUENCE [LARGE SCALE GENOMIC DNA]</scope>
    <source>
        <strain evidence="1 2">AC80</strain>
    </source>
</reference>
<accession>A0ABT6L9W3</accession>
<keyword evidence="2" id="KW-1185">Reference proteome</keyword>
<dbReference type="Proteomes" id="UP001160130">
    <property type="component" value="Unassembled WGS sequence"/>
</dbReference>
<proteinExistence type="predicted"/>
<dbReference type="EMBL" id="JARXVE010000016">
    <property type="protein sequence ID" value="MDH6199165.1"/>
    <property type="molecule type" value="Genomic_DNA"/>
</dbReference>
<evidence type="ECO:0000313" key="1">
    <source>
        <dbReference type="EMBL" id="MDH6199165.1"/>
    </source>
</evidence>
<dbReference type="RefSeq" id="WP_280835720.1">
    <property type="nucleotide sequence ID" value="NZ_JARXVE010000016.1"/>
</dbReference>
<organism evidence="1 2">
    <name type="scientific">Mycolicibacterium frederiksbergense</name>
    <dbReference type="NCBI Taxonomy" id="117567"/>
    <lineage>
        <taxon>Bacteria</taxon>
        <taxon>Bacillati</taxon>
        <taxon>Actinomycetota</taxon>
        <taxon>Actinomycetes</taxon>
        <taxon>Mycobacteriales</taxon>
        <taxon>Mycobacteriaceae</taxon>
        <taxon>Mycolicibacterium</taxon>
    </lineage>
</organism>
<protein>
    <submittedName>
        <fullName evidence="1">Uncharacterized protein</fullName>
    </submittedName>
</protein>
<evidence type="ECO:0000313" key="2">
    <source>
        <dbReference type="Proteomes" id="UP001160130"/>
    </source>
</evidence>
<sequence length="63" mass="6969">MNATTYATDIRIDETGDHLIIIGANNGHDIVINIDPTEEFNSYNRSLIRAGFVYVGDGLVERS</sequence>
<name>A0ABT6L9W3_9MYCO</name>
<comment type="caution">
    <text evidence="1">The sequence shown here is derived from an EMBL/GenBank/DDBJ whole genome shotgun (WGS) entry which is preliminary data.</text>
</comment>